<keyword evidence="2" id="KW-1185">Reference proteome</keyword>
<dbReference type="SUPFAM" id="SSF102114">
    <property type="entry name" value="Radical SAM enzymes"/>
    <property type="match status" value="1"/>
</dbReference>
<name>A0A3Q8S4P9_9BACL</name>
<dbReference type="Proteomes" id="UP000273145">
    <property type="component" value="Chromosome"/>
</dbReference>
<dbReference type="AlphaFoldDB" id="A0A3Q8S4P9"/>
<dbReference type="Gene3D" id="3.20.20.70">
    <property type="entry name" value="Aldolase class I"/>
    <property type="match status" value="1"/>
</dbReference>
<dbReference type="OrthoDB" id="9808591at2"/>
<accession>A0A3Q8S4P9</accession>
<evidence type="ECO:0000313" key="1">
    <source>
        <dbReference type="EMBL" id="AZK46525.1"/>
    </source>
</evidence>
<dbReference type="InterPro" id="IPR013785">
    <property type="entry name" value="Aldolase_TIM"/>
</dbReference>
<dbReference type="InterPro" id="IPR058240">
    <property type="entry name" value="rSAM_sf"/>
</dbReference>
<sequence>MEPIRRIDDFFTNLDFTHEDFRYQLGYAGSGTVPEELLKSSDFNDQSLRQWQDKQINITNSLEEIKEQSIFNSLDRIHKRSVTKRATNFVPMNGCCVVGSRRLFVSTDGDFFACERVGNSPSIGNVNQGIIEEKIYSKYV</sequence>
<protein>
    <submittedName>
        <fullName evidence="1">Uncharacterized protein</fullName>
    </submittedName>
</protein>
<gene>
    <name evidence="1" type="ORF">EIM92_10475</name>
</gene>
<proteinExistence type="predicted"/>
<organism evidence="1 2">
    <name type="scientific">Paenibacillus lentus</name>
    <dbReference type="NCBI Taxonomy" id="1338368"/>
    <lineage>
        <taxon>Bacteria</taxon>
        <taxon>Bacillati</taxon>
        <taxon>Bacillota</taxon>
        <taxon>Bacilli</taxon>
        <taxon>Bacillales</taxon>
        <taxon>Paenibacillaceae</taxon>
        <taxon>Paenibacillus</taxon>
    </lineage>
</organism>
<dbReference type="KEGG" id="plen:EIM92_10475"/>
<evidence type="ECO:0000313" key="2">
    <source>
        <dbReference type="Proteomes" id="UP000273145"/>
    </source>
</evidence>
<dbReference type="EMBL" id="CP034248">
    <property type="protein sequence ID" value="AZK46525.1"/>
    <property type="molecule type" value="Genomic_DNA"/>
</dbReference>
<reference evidence="1 2" key="1">
    <citation type="submission" date="2018-11" db="EMBL/GenBank/DDBJ databases">
        <title>Genome sequencing of Paenibacillus lentus DSM25539(T).</title>
        <authorList>
            <person name="Kook J.-K."/>
            <person name="Park S.-N."/>
            <person name="Lim Y.K."/>
        </authorList>
    </citation>
    <scope>NUCLEOTIDE SEQUENCE [LARGE SCALE GENOMIC DNA]</scope>
    <source>
        <strain evidence="1 2">DSM 25539</strain>
    </source>
</reference>